<reference evidence="2 3" key="1">
    <citation type="submission" date="2019-02" db="EMBL/GenBank/DDBJ databases">
        <title>Deep-cultivation of Planctomycetes and their phenomic and genomic characterization uncovers novel biology.</title>
        <authorList>
            <person name="Wiegand S."/>
            <person name="Jogler M."/>
            <person name="Boedeker C."/>
            <person name="Pinto D."/>
            <person name="Vollmers J."/>
            <person name="Rivas-Marin E."/>
            <person name="Kohn T."/>
            <person name="Peeters S.H."/>
            <person name="Heuer A."/>
            <person name="Rast P."/>
            <person name="Oberbeckmann S."/>
            <person name="Bunk B."/>
            <person name="Jeske O."/>
            <person name="Meyerdierks A."/>
            <person name="Storesund J.E."/>
            <person name="Kallscheuer N."/>
            <person name="Luecker S."/>
            <person name="Lage O.M."/>
            <person name="Pohl T."/>
            <person name="Merkel B.J."/>
            <person name="Hornburger P."/>
            <person name="Mueller R.-W."/>
            <person name="Bruemmer F."/>
            <person name="Labrenz M."/>
            <person name="Spormann A.M."/>
            <person name="Op Den Camp H."/>
            <person name="Overmann J."/>
            <person name="Amann R."/>
            <person name="Jetten M.S.M."/>
            <person name="Mascher T."/>
            <person name="Medema M.H."/>
            <person name="Devos D.P."/>
            <person name="Kaster A.-K."/>
            <person name="Ovreas L."/>
            <person name="Rohde M."/>
            <person name="Galperin M.Y."/>
            <person name="Jogler C."/>
        </authorList>
    </citation>
    <scope>NUCLEOTIDE SEQUENCE [LARGE SCALE GENOMIC DNA]</scope>
    <source>
        <strain evidence="2 3">Pla52o</strain>
    </source>
</reference>
<evidence type="ECO:0000313" key="3">
    <source>
        <dbReference type="Proteomes" id="UP000316304"/>
    </source>
</evidence>
<evidence type="ECO:0000313" key="2">
    <source>
        <dbReference type="EMBL" id="TWU25136.1"/>
    </source>
</evidence>
<name>A0A5C6CPY8_9BACT</name>
<dbReference type="EMBL" id="SJPT01000002">
    <property type="protein sequence ID" value="TWU25136.1"/>
    <property type="molecule type" value="Genomic_DNA"/>
</dbReference>
<comment type="caution">
    <text evidence="2">The sequence shown here is derived from an EMBL/GenBank/DDBJ whole genome shotgun (WGS) entry which is preliminary data.</text>
</comment>
<proteinExistence type="predicted"/>
<feature type="region of interest" description="Disordered" evidence="1">
    <location>
        <begin position="1"/>
        <end position="34"/>
    </location>
</feature>
<organism evidence="2 3">
    <name type="scientific">Novipirellula galeiformis</name>
    <dbReference type="NCBI Taxonomy" id="2528004"/>
    <lineage>
        <taxon>Bacteria</taxon>
        <taxon>Pseudomonadati</taxon>
        <taxon>Planctomycetota</taxon>
        <taxon>Planctomycetia</taxon>
        <taxon>Pirellulales</taxon>
        <taxon>Pirellulaceae</taxon>
        <taxon>Novipirellula</taxon>
    </lineage>
</organism>
<dbReference type="AlphaFoldDB" id="A0A5C6CPY8"/>
<sequence length="77" mass="8443">MNSATETPSNTSAHTASSTSQATHVASEKLQEASTHYVTEPAKDLWGLLRDYAHEKPDVAAMWCFGLGMVVGWKLHR</sequence>
<feature type="compositionally biased region" description="Low complexity" evidence="1">
    <location>
        <begin position="9"/>
        <end position="25"/>
    </location>
</feature>
<gene>
    <name evidence="2" type="ORF">Pla52o_14340</name>
</gene>
<dbReference type="OrthoDB" id="290375at2"/>
<dbReference type="RefSeq" id="WP_146593821.1">
    <property type="nucleotide sequence ID" value="NZ_SJPT01000002.1"/>
</dbReference>
<keyword evidence="3" id="KW-1185">Reference proteome</keyword>
<accession>A0A5C6CPY8</accession>
<protein>
    <submittedName>
        <fullName evidence="2">Uncharacterized protein</fullName>
    </submittedName>
</protein>
<dbReference type="Proteomes" id="UP000316304">
    <property type="component" value="Unassembled WGS sequence"/>
</dbReference>
<evidence type="ECO:0000256" key="1">
    <source>
        <dbReference type="SAM" id="MobiDB-lite"/>
    </source>
</evidence>